<dbReference type="SUPFAM" id="SSF51735">
    <property type="entry name" value="NAD(P)-binding Rossmann-fold domains"/>
    <property type="match status" value="1"/>
</dbReference>
<dbReference type="GO" id="GO:0070403">
    <property type="term" value="F:NAD+ binding"/>
    <property type="evidence" value="ECO:0007669"/>
    <property type="project" value="InterPro"/>
</dbReference>
<dbReference type="STRING" id="1121881.SAMN02745225_02177"/>
<dbReference type="PANTHER" id="PTHR21363">
    <property type="entry name" value="PREPHENATE DEHYDROGENASE"/>
    <property type="match status" value="1"/>
</dbReference>
<dbReference type="InterPro" id="IPR036291">
    <property type="entry name" value="NAD(P)-bd_dom_sf"/>
</dbReference>
<sequence>MKVAVIGLGHIGGSLTKALLSSGVDVVGYDIDKSTLTSCGKLGISCTSKIDEALDGAQVVFLAVPTPVVLDATREILAVLEGAQTIDQDVIVSDLSSSKTKVVEESYDIVEEAKARGVRVEFLSLHPMTGREGSGFMTSEGDLILGCTWAVIIHQALSAVTVVKVADLLSKLQARLLFMDWESHERAVGALSHLPHLISLAYASLIYRSDESRRGFILGAGSFRDMTRVAYTDPEKVAAMVVPNSRTLSDLLDRLNVEIESIRSSLSSEEEFVRSFSQVQTFLRNASERTCLESTNTLVCCEGSLFKELQRISQDGSVVLQVERRLEDDSYFITFFTR</sequence>
<comment type="similarity">
    <text evidence="1">Belongs to the prephenate/arogenate dehydrogenase family.</text>
</comment>
<dbReference type="Pfam" id="PF02153">
    <property type="entry name" value="PDH_N"/>
    <property type="match status" value="1"/>
</dbReference>
<protein>
    <submittedName>
        <fullName evidence="4">Prephenate dehydrogenase</fullName>
    </submittedName>
</protein>
<organism evidence="4 5">
    <name type="scientific">Ferrithrix thermotolerans DSM 19514</name>
    <dbReference type="NCBI Taxonomy" id="1121881"/>
    <lineage>
        <taxon>Bacteria</taxon>
        <taxon>Bacillati</taxon>
        <taxon>Actinomycetota</taxon>
        <taxon>Acidimicrobiia</taxon>
        <taxon>Acidimicrobiales</taxon>
        <taxon>Acidimicrobiaceae</taxon>
        <taxon>Ferrithrix</taxon>
    </lineage>
</organism>
<dbReference type="AlphaFoldDB" id="A0A1M4XYA0"/>
<dbReference type="InterPro" id="IPR008927">
    <property type="entry name" value="6-PGluconate_DH-like_C_sf"/>
</dbReference>
<proteinExistence type="inferred from homology"/>
<dbReference type="OrthoDB" id="9802008at2"/>
<evidence type="ECO:0000256" key="2">
    <source>
        <dbReference type="ARBA" id="ARBA00023002"/>
    </source>
</evidence>
<dbReference type="SUPFAM" id="SSF48179">
    <property type="entry name" value="6-phosphogluconate dehydrogenase C-terminal domain-like"/>
    <property type="match status" value="1"/>
</dbReference>
<evidence type="ECO:0000259" key="3">
    <source>
        <dbReference type="PROSITE" id="PS51176"/>
    </source>
</evidence>
<dbReference type="GO" id="GO:0006571">
    <property type="term" value="P:tyrosine biosynthetic process"/>
    <property type="evidence" value="ECO:0007669"/>
    <property type="project" value="InterPro"/>
</dbReference>
<dbReference type="Proteomes" id="UP000184295">
    <property type="component" value="Unassembled WGS sequence"/>
</dbReference>
<gene>
    <name evidence="4" type="ORF">SAMN02745225_02177</name>
</gene>
<dbReference type="EMBL" id="FQUL01000048">
    <property type="protein sequence ID" value="SHE98326.1"/>
    <property type="molecule type" value="Genomic_DNA"/>
</dbReference>
<feature type="domain" description="Prephenate/arogenate dehydrogenase" evidence="3">
    <location>
        <begin position="1"/>
        <end position="297"/>
    </location>
</feature>
<accession>A0A1M4XYA0</accession>
<dbReference type="Gene3D" id="3.40.50.720">
    <property type="entry name" value="NAD(P)-binding Rossmann-like Domain"/>
    <property type="match status" value="1"/>
</dbReference>
<dbReference type="InterPro" id="IPR046826">
    <property type="entry name" value="PDH_N"/>
</dbReference>
<dbReference type="GO" id="GO:0004665">
    <property type="term" value="F:prephenate dehydrogenase (NADP+) activity"/>
    <property type="evidence" value="ECO:0007669"/>
    <property type="project" value="InterPro"/>
</dbReference>
<evidence type="ECO:0000313" key="5">
    <source>
        <dbReference type="Proteomes" id="UP000184295"/>
    </source>
</evidence>
<dbReference type="PROSITE" id="PS51176">
    <property type="entry name" value="PDH_ADH"/>
    <property type="match status" value="1"/>
</dbReference>
<evidence type="ECO:0000256" key="1">
    <source>
        <dbReference type="ARBA" id="ARBA00007964"/>
    </source>
</evidence>
<dbReference type="GO" id="GO:0008977">
    <property type="term" value="F:prephenate dehydrogenase (NAD+) activity"/>
    <property type="evidence" value="ECO:0007669"/>
    <property type="project" value="InterPro"/>
</dbReference>
<dbReference type="RefSeq" id="WP_072792398.1">
    <property type="nucleotide sequence ID" value="NZ_FQUL01000048.1"/>
</dbReference>
<keyword evidence="5" id="KW-1185">Reference proteome</keyword>
<dbReference type="PROSITE" id="PS00065">
    <property type="entry name" value="D_2_HYDROXYACID_DH_1"/>
    <property type="match status" value="1"/>
</dbReference>
<dbReference type="InterPro" id="IPR050812">
    <property type="entry name" value="Preph/Arog_dehydrog"/>
</dbReference>
<dbReference type="PANTHER" id="PTHR21363:SF0">
    <property type="entry name" value="PREPHENATE DEHYDROGENASE [NADP(+)]"/>
    <property type="match status" value="1"/>
</dbReference>
<name>A0A1M4XYA0_9ACTN</name>
<evidence type="ECO:0000313" key="4">
    <source>
        <dbReference type="EMBL" id="SHE98326.1"/>
    </source>
</evidence>
<keyword evidence="2" id="KW-0560">Oxidoreductase</keyword>
<reference evidence="5" key="1">
    <citation type="submission" date="2016-11" db="EMBL/GenBank/DDBJ databases">
        <authorList>
            <person name="Varghese N."/>
            <person name="Submissions S."/>
        </authorList>
    </citation>
    <scope>NUCLEOTIDE SEQUENCE [LARGE SCALE GENOMIC DNA]</scope>
    <source>
        <strain evidence="5">DSM 19514</strain>
    </source>
</reference>
<dbReference type="InterPro" id="IPR029752">
    <property type="entry name" value="D-isomer_DH_CS1"/>
</dbReference>
<dbReference type="Gene3D" id="1.10.3660.10">
    <property type="entry name" value="6-phosphogluconate dehydrogenase C-terminal like domain"/>
    <property type="match status" value="1"/>
</dbReference>
<dbReference type="Pfam" id="PF20463">
    <property type="entry name" value="PDH_C"/>
    <property type="match status" value="1"/>
</dbReference>
<dbReference type="InterPro" id="IPR046825">
    <property type="entry name" value="PDH_C"/>
</dbReference>
<dbReference type="InterPro" id="IPR003099">
    <property type="entry name" value="Prephen_DH"/>
</dbReference>